<keyword evidence="3" id="KW-1185">Reference proteome</keyword>
<accession>A0ABQ7JSX5</accession>
<keyword evidence="1" id="KW-1133">Transmembrane helix</keyword>
<proteinExistence type="predicted"/>
<name>A0ABQ7JSX5_9FUNG</name>
<evidence type="ECO:0000256" key="1">
    <source>
        <dbReference type="SAM" id="Phobius"/>
    </source>
</evidence>
<keyword evidence="1" id="KW-0812">Transmembrane</keyword>
<dbReference type="Proteomes" id="UP001194696">
    <property type="component" value="Unassembled WGS sequence"/>
</dbReference>
<gene>
    <name evidence="2" type="ORF">BGZ96_011077</name>
</gene>
<evidence type="ECO:0000313" key="2">
    <source>
        <dbReference type="EMBL" id="KAG0284550.1"/>
    </source>
</evidence>
<sequence>MAYHALESSDTEADAITLRQRSSMSSVYVNASNFKANGNTDDDGMTCASQSCYLHQERQLATPTIFRAASIDGFEWMQDFEEIARANNWSPKAKLDIVPIYLKTKSDKTWFRENRHEWGDFDSFRLAFVERFGKDSSGQRLSEEVNTEVRNENLMSWLFSFFGLVVVLSPIWITITLVVLNR</sequence>
<organism evidence="2 3">
    <name type="scientific">Linnemannia gamsii</name>
    <dbReference type="NCBI Taxonomy" id="64522"/>
    <lineage>
        <taxon>Eukaryota</taxon>
        <taxon>Fungi</taxon>
        <taxon>Fungi incertae sedis</taxon>
        <taxon>Mucoromycota</taxon>
        <taxon>Mortierellomycotina</taxon>
        <taxon>Mortierellomycetes</taxon>
        <taxon>Mortierellales</taxon>
        <taxon>Mortierellaceae</taxon>
        <taxon>Linnemannia</taxon>
    </lineage>
</organism>
<reference evidence="2 3" key="1">
    <citation type="journal article" date="2020" name="Fungal Divers.">
        <title>Resolving the Mortierellaceae phylogeny through synthesis of multi-gene phylogenetics and phylogenomics.</title>
        <authorList>
            <person name="Vandepol N."/>
            <person name="Liber J."/>
            <person name="Desiro A."/>
            <person name="Na H."/>
            <person name="Kennedy M."/>
            <person name="Barry K."/>
            <person name="Grigoriev I.V."/>
            <person name="Miller A.N."/>
            <person name="O'Donnell K."/>
            <person name="Stajich J.E."/>
            <person name="Bonito G."/>
        </authorList>
    </citation>
    <scope>NUCLEOTIDE SEQUENCE [LARGE SCALE GENOMIC DNA]</scope>
    <source>
        <strain evidence="2 3">AD045</strain>
    </source>
</reference>
<comment type="caution">
    <text evidence="2">The sequence shown here is derived from an EMBL/GenBank/DDBJ whole genome shotgun (WGS) entry which is preliminary data.</text>
</comment>
<dbReference type="EMBL" id="JAAAIM010000759">
    <property type="protein sequence ID" value="KAG0284550.1"/>
    <property type="molecule type" value="Genomic_DNA"/>
</dbReference>
<protein>
    <submittedName>
        <fullName evidence="2">Uncharacterized protein</fullName>
    </submittedName>
</protein>
<feature type="transmembrane region" description="Helical" evidence="1">
    <location>
        <begin position="157"/>
        <end position="180"/>
    </location>
</feature>
<evidence type="ECO:0000313" key="3">
    <source>
        <dbReference type="Proteomes" id="UP001194696"/>
    </source>
</evidence>
<keyword evidence="1" id="KW-0472">Membrane</keyword>